<evidence type="ECO:0000256" key="6">
    <source>
        <dbReference type="ARBA" id="ARBA00023096"/>
    </source>
</evidence>
<evidence type="ECO:0000313" key="9">
    <source>
        <dbReference type="Proteomes" id="UP000324298"/>
    </source>
</evidence>
<comment type="function">
    <text evidence="7">Catalyzes the NAD(P)-dependent oxidation of 4-(phosphooxy)-L-threonine (HTP) into 2-amino-3-oxo-4-(phosphooxy)butyric acid which spontaneously decarboxylates to form 3-amino-2-oxopropyl phosphate (AHAP).</text>
</comment>
<dbReference type="OrthoDB" id="9801783at2"/>
<dbReference type="PANTHER" id="PTHR30004:SF6">
    <property type="entry name" value="D-THREONATE 4-PHOSPHATE DEHYDROGENASE"/>
    <property type="match status" value="1"/>
</dbReference>
<evidence type="ECO:0000256" key="3">
    <source>
        <dbReference type="ARBA" id="ARBA00022857"/>
    </source>
</evidence>
<dbReference type="UniPathway" id="UPA00244">
    <property type="reaction ID" value="UER00312"/>
</dbReference>
<dbReference type="Pfam" id="PF04166">
    <property type="entry name" value="PdxA"/>
    <property type="match status" value="1"/>
</dbReference>
<keyword evidence="5 7" id="KW-0520">NAD</keyword>
<dbReference type="HAMAP" id="MF_00536">
    <property type="entry name" value="PdxA"/>
    <property type="match status" value="1"/>
</dbReference>
<keyword evidence="4 7" id="KW-0560">Oxidoreductase</keyword>
<dbReference type="SUPFAM" id="SSF53659">
    <property type="entry name" value="Isocitrate/Isopropylmalate dehydrogenase-like"/>
    <property type="match status" value="1"/>
</dbReference>
<feature type="binding site" evidence="7">
    <location>
        <position position="297"/>
    </location>
    <ligand>
        <name>substrate</name>
    </ligand>
</feature>
<name>A0A5A9XG89_9BACT</name>
<feature type="binding site" evidence="7">
    <location>
        <position position="271"/>
    </location>
    <ligand>
        <name>a divalent metal cation</name>
        <dbReference type="ChEBI" id="CHEBI:60240"/>
        <note>ligand shared between dimeric partners</note>
    </ligand>
</feature>
<dbReference type="PANTHER" id="PTHR30004">
    <property type="entry name" value="4-HYDROXYTHREONINE-4-PHOSPHATE DEHYDROGENASE"/>
    <property type="match status" value="1"/>
</dbReference>
<dbReference type="InterPro" id="IPR037510">
    <property type="entry name" value="PdxA"/>
</dbReference>
<dbReference type="RefSeq" id="WP_149307672.1">
    <property type="nucleotide sequence ID" value="NZ_SRSD01000006.1"/>
</dbReference>
<feature type="binding site" evidence="7">
    <location>
        <position position="288"/>
    </location>
    <ligand>
        <name>substrate</name>
    </ligand>
</feature>
<reference evidence="8 9" key="1">
    <citation type="submission" date="2019-04" db="EMBL/GenBank/DDBJ databases">
        <title>Geobacter ruber sp. nov., ferric-reducing bacteria isolated from paddy soil.</title>
        <authorList>
            <person name="Xu Z."/>
            <person name="Masuda Y."/>
            <person name="Itoh H."/>
            <person name="Senoo K."/>
        </authorList>
    </citation>
    <scope>NUCLEOTIDE SEQUENCE [LARGE SCALE GENOMIC DNA]</scope>
    <source>
        <strain evidence="8 9">Red88</strain>
    </source>
</reference>
<comment type="caution">
    <text evidence="8">The sequence shown here is derived from an EMBL/GenBank/DDBJ whole genome shotgun (WGS) entry which is preliminary data.</text>
</comment>
<keyword evidence="1 7" id="KW-0963">Cytoplasm</keyword>
<dbReference type="GO" id="GO:0042823">
    <property type="term" value="P:pyridoxal phosphate biosynthetic process"/>
    <property type="evidence" value="ECO:0007669"/>
    <property type="project" value="UniProtKB-UniRule"/>
</dbReference>
<dbReference type="NCBIfam" id="TIGR00557">
    <property type="entry name" value="pdxA"/>
    <property type="match status" value="1"/>
</dbReference>
<comment type="catalytic activity">
    <reaction evidence="7">
        <text>4-(phosphooxy)-L-threonine + NAD(+) = 3-amino-2-oxopropyl phosphate + CO2 + NADH</text>
        <dbReference type="Rhea" id="RHEA:32275"/>
        <dbReference type="ChEBI" id="CHEBI:16526"/>
        <dbReference type="ChEBI" id="CHEBI:57279"/>
        <dbReference type="ChEBI" id="CHEBI:57540"/>
        <dbReference type="ChEBI" id="CHEBI:57945"/>
        <dbReference type="ChEBI" id="CHEBI:58452"/>
        <dbReference type="EC" id="1.1.1.262"/>
    </reaction>
</comment>
<feature type="binding site" evidence="7">
    <location>
        <position position="279"/>
    </location>
    <ligand>
        <name>substrate</name>
    </ligand>
</feature>
<feature type="binding site" evidence="7">
    <location>
        <position position="216"/>
    </location>
    <ligand>
        <name>a divalent metal cation</name>
        <dbReference type="ChEBI" id="CHEBI:60240"/>
        <note>ligand shared between dimeric partners</note>
    </ligand>
</feature>
<evidence type="ECO:0000256" key="1">
    <source>
        <dbReference type="ARBA" id="ARBA00022490"/>
    </source>
</evidence>
<comment type="subcellular location">
    <subcellularLocation>
        <location evidence="7">Cytoplasm</location>
    </subcellularLocation>
</comment>
<evidence type="ECO:0000256" key="7">
    <source>
        <dbReference type="HAMAP-Rule" id="MF_00536"/>
    </source>
</evidence>
<keyword evidence="3 7" id="KW-0521">NADP</keyword>
<keyword evidence="6 7" id="KW-0664">Pyridoxine biosynthesis</keyword>
<proteinExistence type="inferred from homology"/>
<dbReference type="GO" id="GO:0008615">
    <property type="term" value="P:pyridoxine biosynthetic process"/>
    <property type="evidence" value="ECO:0007669"/>
    <property type="project" value="UniProtKB-UniRule"/>
</dbReference>
<evidence type="ECO:0000256" key="2">
    <source>
        <dbReference type="ARBA" id="ARBA00022723"/>
    </source>
</evidence>
<organism evidence="8 9">
    <name type="scientific">Oryzomonas rubra</name>
    <dbReference type="NCBI Taxonomy" id="2509454"/>
    <lineage>
        <taxon>Bacteria</taxon>
        <taxon>Pseudomonadati</taxon>
        <taxon>Thermodesulfobacteriota</taxon>
        <taxon>Desulfuromonadia</taxon>
        <taxon>Geobacterales</taxon>
        <taxon>Geobacteraceae</taxon>
        <taxon>Oryzomonas</taxon>
    </lineage>
</organism>
<dbReference type="EC" id="1.1.1.262" evidence="7"/>
<evidence type="ECO:0000313" key="8">
    <source>
        <dbReference type="EMBL" id="KAA0891308.1"/>
    </source>
</evidence>
<feature type="binding site" evidence="7">
    <location>
        <position position="142"/>
    </location>
    <ligand>
        <name>substrate</name>
    </ligand>
</feature>
<comment type="miscellaneous">
    <text evidence="7">The active site is located at the dimer interface.</text>
</comment>
<comment type="pathway">
    <text evidence="7">Cofactor biosynthesis; pyridoxine 5'-phosphate biosynthesis; pyridoxine 5'-phosphate from D-erythrose 4-phosphate: step 4/5.</text>
</comment>
<feature type="binding site" evidence="7">
    <location>
        <position position="171"/>
    </location>
    <ligand>
        <name>a divalent metal cation</name>
        <dbReference type="ChEBI" id="CHEBI:60240"/>
        <note>ligand shared between dimeric partners</note>
    </ligand>
</feature>
<gene>
    <name evidence="7 8" type="primary">pdxA</name>
    <name evidence="8" type="ORF">ET418_11025</name>
</gene>
<dbReference type="Proteomes" id="UP000324298">
    <property type="component" value="Unassembled WGS sequence"/>
</dbReference>
<protein>
    <recommendedName>
        <fullName evidence="7">4-hydroxythreonine-4-phosphate dehydrogenase</fullName>
        <ecNumber evidence="7">1.1.1.262</ecNumber>
    </recommendedName>
    <alternativeName>
        <fullName evidence="7">4-(phosphohydroxy)-L-threonine dehydrogenase</fullName>
    </alternativeName>
</protein>
<evidence type="ECO:0000256" key="4">
    <source>
        <dbReference type="ARBA" id="ARBA00023002"/>
    </source>
</evidence>
<evidence type="ECO:0000256" key="5">
    <source>
        <dbReference type="ARBA" id="ARBA00023027"/>
    </source>
</evidence>
<accession>A0A5A9XG89</accession>
<feature type="binding site" evidence="7">
    <location>
        <position position="141"/>
    </location>
    <ligand>
        <name>substrate</name>
    </ligand>
</feature>
<dbReference type="GO" id="GO:0046872">
    <property type="term" value="F:metal ion binding"/>
    <property type="evidence" value="ECO:0007669"/>
    <property type="project" value="UniProtKB-UniRule"/>
</dbReference>
<comment type="similarity">
    <text evidence="7">Belongs to the PdxA family.</text>
</comment>
<dbReference type="EMBL" id="SRSD01000006">
    <property type="protein sequence ID" value="KAA0891308.1"/>
    <property type="molecule type" value="Genomic_DNA"/>
</dbReference>
<dbReference type="GO" id="GO:0005737">
    <property type="term" value="C:cytoplasm"/>
    <property type="evidence" value="ECO:0007669"/>
    <property type="project" value="UniProtKB-SubCell"/>
</dbReference>
<sequence>MSEKPLIAITMGDPCGIGPEIIVKALGNPLVTTGCTPLVVGDRGALDRAVHVCDSRLKLVEIIEPEEAHHVPEGAVALVPVSCLAEGDMQYGRPTLAAGDAVHSCICTAARLCLAGRVAAMVTAPINKEAMNRAGHVYHGHTELLAELCGVDDYVMMLAGDVLRVSLVTIHEALRAVPGLITRDRVLNTIRVTADGVRRLTGKSTPRLAVLALNPHCGEGGMFGNEEELAIAPAIEAAQHEGIDAQGPLSADTLFHFAQQGLYDGVVAMYHDQGLIPLKMLHFDDGVNVTLGLPIIRTSVDHGTAYDLAGTGTASEKSLLAAIRMAMGMAGE</sequence>
<dbReference type="AlphaFoldDB" id="A0A5A9XG89"/>
<dbReference type="Gene3D" id="3.40.718.10">
    <property type="entry name" value="Isopropylmalate Dehydrogenase"/>
    <property type="match status" value="1"/>
</dbReference>
<dbReference type="GO" id="GO:0050570">
    <property type="term" value="F:4-hydroxythreonine-4-phosphate dehydrogenase activity"/>
    <property type="evidence" value="ECO:0007669"/>
    <property type="project" value="UniProtKB-UniRule"/>
</dbReference>
<comment type="subunit">
    <text evidence="7">Homodimer.</text>
</comment>
<dbReference type="InterPro" id="IPR005255">
    <property type="entry name" value="PdxA_fam"/>
</dbReference>
<comment type="cofactor">
    <cofactor evidence="7">
        <name>a divalent metal cation</name>
        <dbReference type="ChEBI" id="CHEBI:60240"/>
    </cofactor>
    <text evidence="7">Binds 1 divalent metal cation per subunit.</text>
</comment>
<dbReference type="GO" id="GO:0051287">
    <property type="term" value="F:NAD binding"/>
    <property type="evidence" value="ECO:0007669"/>
    <property type="project" value="InterPro"/>
</dbReference>
<keyword evidence="9" id="KW-1185">Reference proteome</keyword>
<keyword evidence="2 7" id="KW-0479">Metal-binding</keyword>
<dbReference type="PROSITE" id="PS51257">
    <property type="entry name" value="PROKAR_LIPOPROTEIN"/>
    <property type="match status" value="1"/>
</dbReference>